<proteinExistence type="inferred from homology"/>
<comment type="similarity">
    <text evidence="1">Belongs to the leucine-binding protein family.</text>
</comment>
<keyword evidence="2 3" id="KW-0732">Signal</keyword>
<dbReference type="InterPro" id="IPR028081">
    <property type="entry name" value="Leu-bd"/>
</dbReference>
<evidence type="ECO:0000256" key="3">
    <source>
        <dbReference type="SAM" id="SignalP"/>
    </source>
</evidence>
<dbReference type="PANTHER" id="PTHR47235:SF1">
    <property type="entry name" value="BLR6548 PROTEIN"/>
    <property type="match status" value="1"/>
</dbReference>
<dbReference type="SUPFAM" id="SSF53822">
    <property type="entry name" value="Periplasmic binding protein-like I"/>
    <property type="match status" value="1"/>
</dbReference>
<reference evidence="5" key="1">
    <citation type="submission" date="2019-12" db="EMBL/GenBank/DDBJ databases">
        <title>Actinomadura physcomitrii sp. nov., a novel actinomycete isolated from moss [Physcomitrium sphaericum (Ludw) Fuernr].</title>
        <authorList>
            <person name="Zhuang X."/>
        </authorList>
    </citation>
    <scope>NUCLEOTIDE SEQUENCE [LARGE SCALE GENOMIC DNA]</scope>
    <source>
        <strain evidence="5">LD22</strain>
    </source>
</reference>
<evidence type="ECO:0000259" key="4">
    <source>
        <dbReference type="Pfam" id="PF13458"/>
    </source>
</evidence>
<evidence type="ECO:0000313" key="6">
    <source>
        <dbReference type="Proteomes" id="UP000462055"/>
    </source>
</evidence>
<keyword evidence="6" id="KW-1185">Reference proteome</keyword>
<organism evidence="5 6">
    <name type="scientific">Actinomadura physcomitrii</name>
    <dbReference type="NCBI Taxonomy" id="2650748"/>
    <lineage>
        <taxon>Bacteria</taxon>
        <taxon>Bacillati</taxon>
        <taxon>Actinomycetota</taxon>
        <taxon>Actinomycetes</taxon>
        <taxon>Streptosporangiales</taxon>
        <taxon>Thermomonosporaceae</taxon>
        <taxon>Actinomadura</taxon>
    </lineage>
</organism>
<evidence type="ECO:0000256" key="2">
    <source>
        <dbReference type="ARBA" id="ARBA00022729"/>
    </source>
</evidence>
<feature type="domain" description="Leucine-binding protein" evidence="4">
    <location>
        <begin position="46"/>
        <end position="392"/>
    </location>
</feature>
<protein>
    <submittedName>
        <fullName evidence="5">ABC transporter substrate-binding protein</fullName>
    </submittedName>
</protein>
<evidence type="ECO:0000256" key="1">
    <source>
        <dbReference type="ARBA" id="ARBA00010062"/>
    </source>
</evidence>
<dbReference type="AlphaFoldDB" id="A0A6I4MG01"/>
<gene>
    <name evidence="5" type="ORF">F8568_024560</name>
</gene>
<name>A0A6I4MG01_9ACTN</name>
<evidence type="ECO:0000313" key="5">
    <source>
        <dbReference type="EMBL" id="MWA03495.1"/>
    </source>
</evidence>
<dbReference type="InterPro" id="IPR028082">
    <property type="entry name" value="Peripla_BP_I"/>
</dbReference>
<dbReference type="RefSeq" id="WP_151596040.1">
    <property type="nucleotide sequence ID" value="NZ_WBMS02000020.1"/>
</dbReference>
<dbReference type="PROSITE" id="PS51257">
    <property type="entry name" value="PROKAR_LIPOPROTEIN"/>
    <property type="match status" value="1"/>
</dbReference>
<dbReference type="EMBL" id="WBMS02000020">
    <property type="protein sequence ID" value="MWA03495.1"/>
    <property type="molecule type" value="Genomic_DNA"/>
</dbReference>
<dbReference type="PANTHER" id="PTHR47235">
    <property type="entry name" value="BLR6548 PROTEIN"/>
    <property type="match status" value="1"/>
</dbReference>
<comment type="caution">
    <text evidence="5">The sequence shown here is derived from an EMBL/GenBank/DDBJ whole genome shotgun (WGS) entry which is preliminary data.</text>
</comment>
<feature type="signal peptide" evidence="3">
    <location>
        <begin position="1"/>
        <end position="24"/>
    </location>
</feature>
<accession>A0A6I4MG01</accession>
<dbReference type="Proteomes" id="UP000462055">
    <property type="component" value="Unassembled WGS sequence"/>
</dbReference>
<sequence length="424" mass="44421">MRHLRAGGPAKAAVLTALAVAAAAACSTSPPGGDQGGTGPGVTAKTIKLGYLTDLSGAISGQGRVDLAGSRMYLDRLNSSGGVCGRKIELTVEDHGYDVQKAISLYRKTTPNVLGYLSLLGSPQFEALKSKIQSDHAVTGVLGWDSNSLTSPDVLVYGTPYDLETISGIGYLVDQKILRKGDTLGHIYWQGSYGENALRGAKFAASKFGLKLVPVQVDPAESDLTRQVRGLQSQKVKAIMLSTLPTQAASVASVTSSSGWRVPILGNSAAFLPQLLKTPAADALQKQFYLASSRLPFGADNPVAKDIQQQFDKARPQGIKSGEDGINVGWAAAQVYTEVLKKACASGDLTRANVEKALRASSAVDTGGLLPTLDYSQVGAPPSRSVYISRPDAKQPGGLRLLTKDLYTAKAAAEYRTPGQADGG</sequence>
<feature type="chain" id="PRO_5026086964" evidence="3">
    <location>
        <begin position="25"/>
        <end position="424"/>
    </location>
</feature>
<dbReference type="Pfam" id="PF13458">
    <property type="entry name" value="Peripla_BP_6"/>
    <property type="match status" value="1"/>
</dbReference>
<dbReference type="Gene3D" id="3.40.50.2300">
    <property type="match status" value="2"/>
</dbReference>